<gene>
    <name evidence="1" type="ORF">JY572_06545</name>
</gene>
<dbReference type="EMBL" id="CP071091">
    <property type="protein sequence ID" value="QSQ15720.1"/>
    <property type="molecule type" value="Genomic_DNA"/>
</dbReference>
<protein>
    <recommendedName>
        <fullName evidence="3">PBS lyase</fullName>
    </recommendedName>
</protein>
<sequence>MPFLSASDARRVAQALEVLGEALCADDEVTREQAAGVLLGELAREGAVSQGPILQLLQLSWWPPPVKLAEPALGAVLTAVARLHAEAHEVDDAALLVANLYRAAPLPLRVLEESLGHERASVRKVAAGAVGRMGKGAVSLLPRLLPMLDDVEPVAGAALESLGALAPAAPEVALPALFDQVARAEGARQYLALTSLRSLLEEGRREDNPALDLTSLDVILSRLAEDTQVPIRLEAISLLGLGRLSSLTTVATLRRHLQDVSLDVATCAAVALLRVGAPPQEAASFLYRQLTSRDAPARTDAVLSVLEGLDGATLARMRDMLEAVAREVQGPVGDTVRTLLRHARR</sequence>
<dbReference type="InterPro" id="IPR011989">
    <property type="entry name" value="ARM-like"/>
</dbReference>
<evidence type="ECO:0008006" key="3">
    <source>
        <dbReference type="Google" id="ProtNLM"/>
    </source>
</evidence>
<dbReference type="RefSeq" id="WP_206717412.1">
    <property type="nucleotide sequence ID" value="NZ_CP071091.1"/>
</dbReference>
<name>A0ABX7NAB7_9BACT</name>
<dbReference type="SUPFAM" id="SSF48371">
    <property type="entry name" value="ARM repeat"/>
    <property type="match status" value="1"/>
</dbReference>
<organism evidence="1 2">
    <name type="scientific">Myxococcus landrumensis</name>
    <dbReference type="NCBI Taxonomy" id="2813577"/>
    <lineage>
        <taxon>Bacteria</taxon>
        <taxon>Pseudomonadati</taxon>
        <taxon>Myxococcota</taxon>
        <taxon>Myxococcia</taxon>
        <taxon>Myxococcales</taxon>
        <taxon>Cystobacterineae</taxon>
        <taxon>Myxococcaceae</taxon>
        <taxon>Myxococcus</taxon>
    </lineage>
</organism>
<dbReference type="Proteomes" id="UP000663090">
    <property type="component" value="Chromosome"/>
</dbReference>
<evidence type="ECO:0000313" key="2">
    <source>
        <dbReference type="Proteomes" id="UP000663090"/>
    </source>
</evidence>
<keyword evidence="2" id="KW-1185">Reference proteome</keyword>
<reference evidence="1 2" key="1">
    <citation type="submission" date="2021-02" db="EMBL/GenBank/DDBJ databases">
        <title>De Novo genome assembly of isolated myxobacteria.</title>
        <authorList>
            <person name="Stevens D.C."/>
        </authorList>
    </citation>
    <scope>NUCLEOTIDE SEQUENCE [LARGE SCALE GENOMIC DNA]</scope>
    <source>
        <strain evidence="1 2">SCHIC003</strain>
    </source>
</reference>
<proteinExistence type="predicted"/>
<dbReference type="Gene3D" id="1.25.10.10">
    <property type="entry name" value="Leucine-rich Repeat Variant"/>
    <property type="match status" value="1"/>
</dbReference>
<dbReference type="InterPro" id="IPR016024">
    <property type="entry name" value="ARM-type_fold"/>
</dbReference>
<accession>A0ABX7NAB7</accession>
<evidence type="ECO:0000313" key="1">
    <source>
        <dbReference type="EMBL" id="QSQ15720.1"/>
    </source>
</evidence>